<dbReference type="PANTHER" id="PTHR30043">
    <property type="entry name" value="PHOSPHONATES TRANSPORT SYSTEM PERMEASE PROTEIN"/>
    <property type="match status" value="1"/>
</dbReference>
<evidence type="ECO:0000256" key="1">
    <source>
        <dbReference type="ARBA" id="ARBA00004651"/>
    </source>
</evidence>
<evidence type="ECO:0000256" key="6">
    <source>
        <dbReference type="ARBA" id="ARBA00023136"/>
    </source>
</evidence>
<comment type="caution">
    <text evidence="10">The sequence shown here is derived from an EMBL/GenBank/DDBJ whole genome shotgun (WGS) entry which is preliminary data.</text>
</comment>
<dbReference type="PROSITE" id="PS50928">
    <property type="entry name" value="ABC_TM1"/>
    <property type="match status" value="1"/>
</dbReference>
<comment type="subcellular location">
    <subcellularLocation>
        <location evidence="1 7">Cell membrane</location>
        <topology evidence="1 7">Multi-pass membrane protein</topology>
    </subcellularLocation>
</comment>
<dbReference type="Gene3D" id="1.10.3720.10">
    <property type="entry name" value="MetI-like"/>
    <property type="match status" value="1"/>
</dbReference>
<organism evidence="10 11">
    <name type="scientific">Paenibacillus medicaginis</name>
    <dbReference type="NCBI Taxonomy" id="1470560"/>
    <lineage>
        <taxon>Bacteria</taxon>
        <taxon>Bacillati</taxon>
        <taxon>Bacillota</taxon>
        <taxon>Bacilli</taxon>
        <taxon>Bacillales</taxon>
        <taxon>Paenibacillaceae</taxon>
        <taxon>Paenibacillus</taxon>
    </lineage>
</organism>
<keyword evidence="6 7" id="KW-0472">Membrane</keyword>
<evidence type="ECO:0000256" key="2">
    <source>
        <dbReference type="ARBA" id="ARBA00022448"/>
    </source>
</evidence>
<evidence type="ECO:0000256" key="7">
    <source>
        <dbReference type="RuleBase" id="RU363032"/>
    </source>
</evidence>
<dbReference type="InterPro" id="IPR035906">
    <property type="entry name" value="MetI-like_sf"/>
</dbReference>
<feature type="transmembrane region" description="Helical" evidence="7">
    <location>
        <begin position="151"/>
        <end position="171"/>
    </location>
</feature>
<dbReference type="RefSeq" id="WP_375520665.1">
    <property type="nucleotide sequence ID" value="NZ_JBHIRY010000012.1"/>
</dbReference>
<evidence type="ECO:0000259" key="9">
    <source>
        <dbReference type="PROSITE" id="PS50928"/>
    </source>
</evidence>
<keyword evidence="4 7" id="KW-0812">Transmembrane</keyword>
<reference evidence="10 11" key="1">
    <citation type="submission" date="2024-09" db="EMBL/GenBank/DDBJ databases">
        <title>Paenibacillus zeirhizospherea sp. nov., isolated from surface of the maize (Zea mays) roots in a horticulture field, Hungary.</title>
        <authorList>
            <person name="Marton D."/>
            <person name="Farkas M."/>
            <person name="Bedics A."/>
            <person name="Toth E."/>
            <person name="Tancsics A."/>
            <person name="Boka K."/>
            <person name="Marati G."/>
            <person name="Kriszt B."/>
            <person name="Cserhati M."/>
        </authorList>
    </citation>
    <scope>NUCLEOTIDE SEQUENCE [LARGE SCALE GENOMIC DNA]</scope>
    <source>
        <strain evidence="10 11">JCM 18446</strain>
    </source>
</reference>
<dbReference type="SUPFAM" id="SSF161098">
    <property type="entry name" value="MetI-like"/>
    <property type="match status" value="1"/>
</dbReference>
<proteinExistence type="inferred from homology"/>
<evidence type="ECO:0000256" key="3">
    <source>
        <dbReference type="ARBA" id="ARBA00022475"/>
    </source>
</evidence>
<gene>
    <name evidence="10" type="primary">phnE</name>
    <name evidence="10" type="ORF">ACE5LO_14110</name>
</gene>
<keyword evidence="3" id="KW-1003">Cell membrane</keyword>
<evidence type="ECO:0000256" key="5">
    <source>
        <dbReference type="ARBA" id="ARBA00022989"/>
    </source>
</evidence>
<keyword evidence="2 7" id="KW-0813">Transport</keyword>
<dbReference type="InterPro" id="IPR000515">
    <property type="entry name" value="MetI-like"/>
</dbReference>
<protein>
    <submittedName>
        <fullName evidence="10">Phosphonate ABC transporter, permease protein PhnE</fullName>
    </submittedName>
</protein>
<evidence type="ECO:0000256" key="4">
    <source>
        <dbReference type="ARBA" id="ARBA00022692"/>
    </source>
</evidence>
<feature type="transmembrane region" description="Helical" evidence="7">
    <location>
        <begin position="192"/>
        <end position="216"/>
    </location>
</feature>
<evidence type="ECO:0000256" key="8">
    <source>
        <dbReference type="SAM" id="MobiDB-lite"/>
    </source>
</evidence>
<feature type="transmembrane region" description="Helical" evidence="7">
    <location>
        <begin position="122"/>
        <end position="145"/>
    </location>
</feature>
<dbReference type="PANTHER" id="PTHR30043:SF1">
    <property type="entry name" value="ABC TRANSPORT SYSTEM PERMEASE PROTEIN P69"/>
    <property type="match status" value="1"/>
</dbReference>
<accession>A0ABV5C1Y1</accession>
<feature type="domain" description="ABC transmembrane type-1" evidence="9">
    <location>
        <begin position="85"/>
        <end position="268"/>
    </location>
</feature>
<feature type="compositionally biased region" description="Polar residues" evidence="8">
    <location>
        <begin position="1"/>
        <end position="15"/>
    </location>
</feature>
<name>A0ABV5C1Y1_9BACL</name>
<feature type="region of interest" description="Disordered" evidence="8">
    <location>
        <begin position="1"/>
        <end position="25"/>
    </location>
</feature>
<dbReference type="EMBL" id="JBHIRY010000012">
    <property type="protein sequence ID" value="MFB5761529.1"/>
    <property type="molecule type" value="Genomic_DNA"/>
</dbReference>
<dbReference type="Proteomes" id="UP001580430">
    <property type="component" value="Unassembled WGS sequence"/>
</dbReference>
<keyword evidence="5 7" id="KW-1133">Transmembrane helix</keyword>
<dbReference type="CDD" id="cd06261">
    <property type="entry name" value="TM_PBP2"/>
    <property type="match status" value="1"/>
</dbReference>
<feature type="transmembrane region" description="Helical" evidence="7">
    <location>
        <begin position="30"/>
        <end position="51"/>
    </location>
</feature>
<keyword evidence="11" id="KW-1185">Reference proteome</keyword>
<evidence type="ECO:0000313" key="11">
    <source>
        <dbReference type="Proteomes" id="UP001580430"/>
    </source>
</evidence>
<dbReference type="Pfam" id="PF00528">
    <property type="entry name" value="BPD_transp_1"/>
    <property type="match status" value="1"/>
</dbReference>
<feature type="transmembrane region" description="Helical" evidence="7">
    <location>
        <begin position="89"/>
        <end position="110"/>
    </location>
</feature>
<dbReference type="InterPro" id="IPR005769">
    <property type="entry name" value="PhnE/PtxC"/>
</dbReference>
<evidence type="ECO:0000313" key="10">
    <source>
        <dbReference type="EMBL" id="MFB5761529.1"/>
    </source>
</evidence>
<sequence length="280" mass="30469">MSMSQINNTTPSFTLHAQKPEPPKPRRSRLLVIGLPLTAVLFVFSLIQLQFDYSRIMQGFAKLGGIIGVMFPPDFSEWRHVLLAAVESLQVAILGTVLGIAIAFFLSFLAASNLTPHPALAWMIQSVASLLRAIPTVIWALIFIVSVGLGPLPGVLAITVSAAGMLIKVFAQSLEEIDKGVLEAMRATGATWLQIIMQGVLPTVKTAFIAWCVLRFEGDLGESTILGAVGAGGIGFELTHAMKTYNFSQALFVGLVIFMMVFAVEYVSNRYKMKLKIRQN</sequence>
<dbReference type="NCBIfam" id="TIGR01097">
    <property type="entry name" value="PhnE"/>
    <property type="match status" value="1"/>
</dbReference>
<comment type="similarity">
    <text evidence="7">Belongs to the binding-protein-dependent transport system permease family.</text>
</comment>
<feature type="transmembrane region" description="Helical" evidence="7">
    <location>
        <begin position="247"/>
        <end position="268"/>
    </location>
</feature>